<evidence type="ECO:0000259" key="4">
    <source>
        <dbReference type="PROSITE" id="PS50222"/>
    </source>
</evidence>
<dbReference type="AlphaFoldDB" id="A0A1V9Z8Z4"/>
<evidence type="ECO:0000313" key="6">
    <source>
        <dbReference type="Proteomes" id="UP000243217"/>
    </source>
</evidence>
<evidence type="ECO:0000256" key="2">
    <source>
        <dbReference type="ARBA" id="ARBA00022737"/>
    </source>
</evidence>
<dbReference type="PROSITE" id="PS50222">
    <property type="entry name" value="EF_HAND_2"/>
    <property type="match status" value="2"/>
</dbReference>
<name>A0A1V9Z8Z4_9STRA</name>
<evidence type="ECO:0000256" key="1">
    <source>
        <dbReference type="ARBA" id="ARBA00022723"/>
    </source>
</evidence>
<keyword evidence="2" id="KW-0677">Repeat</keyword>
<protein>
    <recommendedName>
        <fullName evidence="4">EF-hand domain-containing protein</fullName>
    </recommendedName>
</protein>
<gene>
    <name evidence="5" type="ORF">THRCLA_22241</name>
</gene>
<accession>A0A1V9Z8Z4</accession>
<keyword evidence="1" id="KW-0479">Metal-binding</keyword>
<dbReference type="InterPro" id="IPR011992">
    <property type="entry name" value="EF-hand-dom_pair"/>
</dbReference>
<feature type="domain" description="EF-hand" evidence="4">
    <location>
        <begin position="47"/>
        <end position="82"/>
    </location>
</feature>
<feature type="domain" description="EF-hand" evidence="4">
    <location>
        <begin position="341"/>
        <end position="376"/>
    </location>
</feature>
<organism evidence="5 6">
    <name type="scientific">Thraustotheca clavata</name>
    <dbReference type="NCBI Taxonomy" id="74557"/>
    <lineage>
        <taxon>Eukaryota</taxon>
        <taxon>Sar</taxon>
        <taxon>Stramenopiles</taxon>
        <taxon>Oomycota</taxon>
        <taxon>Saprolegniomycetes</taxon>
        <taxon>Saprolegniales</taxon>
        <taxon>Achlyaceae</taxon>
        <taxon>Thraustotheca</taxon>
    </lineage>
</organism>
<dbReference type="InterPro" id="IPR018247">
    <property type="entry name" value="EF_Hand_1_Ca_BS"/>
</dbReference>
<comment type="caution">
    <text evidence="5">The sequence shown here is derived from an EMBL/GenBank/DDBJ whole genome shotgun (WGS) entry which is preliminary data.</text>
</comment>
<reference evidence="5 6" key="1">
    <citation type="journal article" date="2014" name="Genome Biol. Evol.">
        <title>The secreted proteins of Achlya hypogyna and Thraustotheca clavata identify the ancestral oomycete secretome and reveal gene acquisitions by horizontal gene transfer.</title>
        <authorList>
            <person name="Misner I."/>
            <person name="Blouin N."/>
            <person name="Leonard G."/>
            <person name="Richards T.A."/>
            <person name="Lane C.E."/>
        </authorList>
    </citation>
    <scope>NUCLEOTIDE SEQUENCE [LARGE SCALE GENOMIC DNA]</scope>
    <source>
        <strain evidence="5 6">ATCC 34112</strain>
    </source>
</reference>
<proteinExistence type="predicted"/>
<dbReference type="InterPro" id="IPR002048">
    <property type="entry name" value="EF_hand_dom"/>
</dbReference>
<dbReference type="SUPFAM" id="SSF47473">
    <property type="entry name" value="EF-hand"/>
    <property type="match status" value="2"/>
</dbReference>
<dbReference type="GO" id="GO:0005509">
    <property type="term" value="F:calcium ion binding"/>
    <property type="evidence" value="ECO:0007669"/>
    <property type="project" value="InterPro"/>
</dbReference>
<keyword evidence="3" id="KW-0106">Calcium</keyword>
<dbReference type="PANTHER" id="PTHR45942">
    <property type="entry name" value="PROTEIN PHOSPATASE 3 REGULATORY SUBUNIT B ALPHA ISOFORM TYPE 1"/>
    <property type="match status" value="1"/>
</dbReference>
<dbReference type="Proteomes" id="UP000243217">
    <property type="component" value="Unassembled WGS sequence"/>
</dbReference>
<dbReference type="Gene3D" id="1.10.238.10">
    <property type="entry name" value="EF-hand"/>
    <property type="match status" value="3"/>
</dbReference>
<sequence length="455" mass="51177">MTPVTSTQVDIDVFMLSPIGRQAVLDEVAYISTVEPSIADNSSKVDQLKKYATFLFQLFDFQKSNKISTHDLKTILGFLYHPNAARTIENALTKLDPENTGQVALEKFLSWCGPNIKPHGLKYVLYRQRILLSGVLQRKYRLARAVVAAQYRHPTAVLEKASVDPPSSNQLLVAKSEQYCTSSLGKKAVAAEIIALKALERDFNVATKGKSKLQTRHAKASFLFRLFDQGHPGAIEIQDLPTILRHLPHPFDPQKLQRIVQQLSQDEFISEDGWIQIAHKNHAKSLESSTQPLISLDLVARSDAYCKSLLGQQAIDEEETHIKALCTQFVRETNLATKRERSAAYAVFLFHLFDVDNSGAIDTPELSALLGFLSHPNDMASVHVVLRAMNIAGSSPRVTETDFTAWYNHKLDHEQSMSVMFQKKLRQFNQPIQLRAIAQEIVAFRYRQDLLSALP</sequence>
<evidence type="ECO:0000313" key="5">
    <source>
        <dbReference type="EMBL" id="OQR94377.1"/>
    </source>
</evidence>
<keyword evidence="6" id="KW-1185">Reference proteome</keyword>
<dbReference type="PROSITE" id="PS00018">
    <property type="entry name" value="EF_HAND_1"/>
    <property type="match status" value="1"/>
</dbReference>
<evidence type="ECO:0000256" key="3">
    <source>
        <dbReference type="ARBA" id="ARBA00022837"/>
    </source>
</evidence>
<dbReference type="EMBL" id="JNBS01002190">
    <property type="protein sequence ID" value="OQR94377.1"/>
    <property type="molecule type" value="Genomic_DNA"/>
</dbReference>